<sequence>MVPIRGLKLKIQAAKSIGMKTILLPMQMKTQFEQLSDAEKMGIDGIFGEYFHDIFDKVFPPASTVLTNQTILPILADQLILPTQPALPPQPILAEQAFCFSPLTSTNQQCWYDQNPLACS</sequence>
<evidence type="ECO:0000313" key="2">
    <source>
        <dbReference type="Proteomes" id="UP001497535"/>
    </source>
</evidence>
<evidence type="ECO:0000313" key="1">
    <source>
        <dbReference type="EMBL" id="CAK5091974.1"/>
    </source>
</evidence>
<comment type="caution">
    <text evidence="1">The sequence shown here is derived from an EMBL/GenBank/DDBJ whole genome shotgun (WGS) entry which is preliminary data.</text>
</comment>
<name>A0ACB1AL15_MELEN</name>
<protein>
    <submittedName>
        <fullName evidence="1">Uncharacterized protein</fullName>
    </submittedName>
</protein>
<dbReference type="EMBL" id="CAVMJV010000091">
    <property type="protein sequence ID" value="CAK5091974.1"/>
    <property type="molecule type" value="Genomic_DNA"/>
</dbReference>
<proteinExistence type="predicted"/>
<organism evidence="1 2">
    <name type="scientific">Meloidogyne enterolobii</name>
    <name type="common">Root-knot nematode worm</name>
    <name type="synonym">Meloidogyne mayaguensis</name>
    <dbReference type="NCBI Taxonomy" id="390850"/>
    <lineage>
        <taxon>Eukaryota</taxon>
        <taxon>Metazoa</taxon>
        <taxon>Ecdysozoa</taxon>
        <taxon>Nematoda</taxon>
        <taxon>Chromadorea</taxon>
        <taxon>Rhabditida</taxon>
        <taxon>Tylenchina</taxon>
        <taxon>Tylenchomorpha</taxon>
        <taxon>Tylenchoidea</taxon>
        <taxon>Meloidogynidae</taxon>
        <taxon>Meloidogyninae</taxon>
        <taxon>Meloidogyne</taxon>
    </lineage>
</organism>
<gene>
    <name evidence="1" type="ORF">MENTE1834_LOCUS39842</name>
</gene>
<dbReference type="Proteomes" id="UP001497535">
    <property type="component" value="Unassembled WGS sequence"/>
</dbReference>
<keyword evidence="2" id="KW-1185">Reference proteome</keyword>
<reference evidence="1" key="1">
    <citation type="submission" date="2023-11" db="EMBL/GenBank/DDBJ databases">
        <authorList>
            <person name="Poullet M."/>
        </authorList>
    </citation>
    <scope>NUCLEOTIDE SEQUENCE</scope>
    <source>
        <strain evidence="1">E1834</strain>
    </source>
</reference>
<accession>A0ACB1AL15</accession>